<dbReference type="EMBL" id="CP060790">
    <property type="protein sequence ID" value="QNP60776.1"/>
    <property type="molecule type" value="Genomic_DNA"/>
</dbReference>
<feature type="transmembrane region" description="Helical" evidence="7">
    <location>
        <begin position="451"/>
        <end position="476"/>
    </location>
</feature>
<comment type="similarity">
    <text evidence="6">Belongs to the YccS/YhfK family.</text>
</comment>
<feature type="transmembrane region" description="Helical" evidence="7">
    <location>
        <begin position="150"/>
        <end position="172"/>
    </location>
</feature>
<gene>
    <name evidence="10" type="ORF">H9L24_08395</name>
</gene>
<dbReference type="Pfam" id="PF12805">
    <property type="entry name" value="FUSC-like"/>
    <property type="match status" value="1"/>
</dbReference>
<protein>
    <submittedName>
        <fullName evidence="10">FUSC family protein</fullName>
    </submittedName>
</protein>
<dbReference type="InterPro" id="IPR049453">
    <property type="entry name" value="Memb_transporter_dom"/>
</dbReference>
<sequence>MQGNPTSRLRAVLRVALSHYVTNGLSVALGLLLASAGVHLWLGGAAASAAAVGVIVAIPPDMAAPRRGKFWHILPAPLLGLPLFLAVQRLHDAPWALGLLLVPATFFAFLAMAWGKRGAPIAISAMFALVFSMAVPVPEGGESWRAALTTTLYFGLGALLYLPYAVLANLALNARYRVQCIADVLLSLAALMRLQARQFTPMPEGRGAPPLTGQMLGRHAALADQLQGARDIVLESPRTPRRQRLAGMLLLALEMRDHLLACELDLDTVRAQPGQAEALARQQAVLQALADEVERLADALLLGRVPARFERLLPRLDVAVAQDEAGFTPARLARGLSHRIGHIHDEVRNLVALARDEASPDLAVVRASWQMFVSPAGWGWKPLAGVWRWQASTLRHAIRAALAIAVGYAVSRLLPWGTHAYWILLTIVVVLRGSLAQTLERRDARVAGTVLGCVLASLVLSAHWPPLALIACVTLAQAVAHGFALRRYLVTAVAATVLGLVQSHMLNAGGSTAFALFERLADTLIGAGIAWAFAYVLPSWERSQVPALVARTLAAQARHAREALGLAQLQAVDNAPELAWRLARREAYDSLSALVQATGRAWKEPRAVRPPLEPLERMQAHCYQLLAQLTAVKTLLLLRRGLLQADVLEQPLQQAAARIEAILAGAAPDSRLGADTGAAPGPEPLPPLVESDLTPWLLRRLQLAEGLALQLRAEAARVLAPAVLA</sequence>
<dbReference type="InterPro" id="IPR032692">
    <property type="entry name" value="YccS_N"/>
</dbReference>
<dbReference type="AlphaFoldDB" id="A0A7H0HJR0"/>
<dbReference type="PANTHER" id="PTHR30509">
    <property type="entry name" value="P-HYDROXYBENZOIC ACID EFFLUX PUMP SUBUNIT-RELATED"/>
    <property type="match status" value="1"/>
</dbReference>
<evidence type="ECO:0000256" key="3">
    <source>
        <dbReference type="ARBA" id="ARBA00022692"/>
    </source>
</evidence>
<evidence type="ECO:0000256" key="7">
    <source>
        <dbReference type="SAM" id="Phobius"/>
    </source>
</evidence>
<feature type="transmembrane region" description="Helical" evidence="7">
    <location>
        <begin position="12"/>
        <end position="34"/>
    </location>
</feature>
<proteinExistence type="inferred from homology"/>
<comment type="subcellular location">
    <subcellularLocation>
        <location evidence="1">Cell membrane</location>
        <topology evidence="1">Multi-pass membrane protein</topology>
    </subcellularLocation>
</comment>
<evidence type="ECO:0000256" key="6">
    <source>
        <dbReference type="ARBA" id="ARBA00043993"/>
    </source>
</evidence>
<keyword evidence="3 7" id="KW-0812">Transmembrane</keyword>
<keyword evidence="4 7" id="KW-1133">Transmembrane helix</keyword>
<dbReference type="RefSeq" id="WP_187737756.1">
    <property type="nucleotide sequence ID" value="NZ_CP060790.1"/>
</dbReference>
<dbReference type="PANTHER" id="PTHR30509:SF9">
    <property type="entry name" value="MULTIDRUG RESISTANCE PROTEIN MDTO"/>
    <property type="match status" value="1"/>
</dbReference>
<feature type="transmembrane region" description="Helical" evidence="7">
    <location>
        <begin position="70"/>
        <end position="87"/>
    </location>
</feature>
<reference evidence="10 11" key="1">
    <citation type="submission" date="2020-08" db="EMBL/GenBank/DDBJ databases">
        <title>Genome sequence of Acidovorax monticola KACC 19171T.</title>
        <authorList>
            <person name="Hyun D.-W."/>
            <person name="Bae J.-W."/>
        </authorList>
    </citation>
    <scope>NUCLEOTIDE SEQUENCE [LARGE SCALE GENOMIC DNA]</scope>
    <source>
        <strain evidence="10 11">KACC 19171</strain>
    </source>
</reference>
<keyword evidence="5 7" id="KW-0472">Membrane</keyword>
<accession>A0A7H0HJR0</accession>
<keyword evidence="2" id="KW-1003">Cell membrane</keyword>
<organism evidence="10 11">
    <name type="scientific">Paenacidovorax monticola</name>
    <dbReference type="NCBI Taxonomy" id="1926868"/>
    <lineage>
        <taxon>Bacteria</taxon>
        <taxon>Pseudomonadati</taxon>
        <taxon>Pseudomonadota</taxon>
        <taxon>Betaproteobacteria</taxon>
        <taxon>Burkholderiales</taxon>
        <taxon>Comamonadaceae</taxon>
        <taxon>Paenacidovorax</taxon>
    </lineage>
</organism>
<evidence type="ECO:0000259" key="8">
    <source>
        <dbReference type="Pfam" id="PF12805"/>
    </source>
</evidence>
<feature type="transmembrane region" description="Helical" evidence="7">
    <location>
        <begin position="121"/>
        <end position="138"/>
    </location>
</feature>
<feature type="transmembrane region" description="Helical" evidence="7">
    <location>
        <begin position="93"/>
        <end position="114"/>
    </location>
</feature>
<evidence type="ECO:0000313" key="11">
    <source>
        <dbReference type="Proteomes" id="UP000516057"/>
    </source>
</evidence>
<evidence type="ECO:0000259" key="9">
    <source>
        <dbReference type="Pfam" id="PF13515"/>
    </source>
</evidence>
<dbReference type="GO" id="GO:0005886">
    <property type="term" value="C:plasma membrane"/>
    <property type="evidence" value="ECO:0007669"/>
    <property type="project" value="UniProtKB-SubCell"/>
</dbReference>
<feature type="transmembrane region" description="Helical" evidence="7">
    <location>
        <begin position="397"/>
        <end position="414"/>
    </location>
</feature>
<dbReference type="Pfam" id="PF13515">
    <property type="entry name" value="FUSC_2"/>
    <property type="match status" value="1"/>
</dbReference>
<evidence type="ECO:0000256" key="4">
    <source>
        <dbReference type="ARBA" id="ARBA00022989"/>
    </source>
</evidence>
<evidence type="ECO:0000256" key="5">
    <source>
        <dbReference type="ARBA" id="ARBA00023136"/>
    </source>
</evidence>
<feature type="domain" description="Integral membrane protein YccS N-terminal" evidence="8">
    <location>
        <begin position="85"/>
        <end position="306"/>
    </location>
</feature>
<feature type="transmembrane region" description="Helical" evidence="7">
    <location>
        <begin position="420"/>
        <end position="439"/>
    </location>
</feature>
<feature type="transmembrane region" description="Helical" evidence="7">
    <location>
        <begin position="40"/>
        <end position="58"/>
    </location>
</feature>
<feature type="domain" description="Integral membrane bound transporter" evidence="9">
    <location>
        <begin position="408"/>
        <end position="532"/>
    </location>
</feature>
<dbReference type="KEGG" id="amon:H9L24_08395"/>
<evidence type="ECO:0000313" key="10">
    <source>
        <dbReference type="EMBL" id="QNP60776.1"/>
    </source>
</evidence>
<keyword evidence="11" id="KW-1185">Reference proteome</keyword>
<evidence type="ECO:0000256" key="2">
    <source>
        <dbReference type="ARBA" id="ARBA00022475"/>
    </source>
</evidence>
<evidence type="ECO:0000256" key="1">
    <source>
        <dbReference type="ARBA" id="ARBA00004651"/>
    </source>
</evidence>
<name>A0A7H0HJR0_9BURK</name>
<dbReference type="Proteomes" id="UP000516057">
    <property type="component" value="Chromosome"/>
</dbReference>